<dbReference type="Gene3D" id="1.10.8.80">
    <property type="entry name" value="Magnesium chelatase subunit I, C-Terminal domain"/>
    <property type="match status" value="1"/>
</dbReference>
<comment type="caution">
    <text evidence="7">The sequence shown here is derived from an EMBL/GenBank/DDBJ whole genome shotgun (WGS) entry which is preliminary data.</text>
</comment>
<dbReference type="SMART" id="SM00327">
    <property type="entry name" value="VWA"/>
    <property type="match status" value="1"/>
</dbReference>
<dbReference type="AlphaFoldDB" id="A0A6V8K6H4"/>
<dbReference type="EMBL" id="BLPF01000001">
    <property type="protein sequence ID" value="GFJ78021.1"/>
    <property type="molecule type" value="Genomic_DNA"/>
</dbReference>
<sequence length="703" mass="72563">MTARPEANGSPPVEWDDAPAATGPADVLPFSAIVGQPAMRAALMLNVVDPSIGGVLIGGEPGTGKSTAVHGLRALLPPIEVVAGCPFNCPPTGAGPRCPACRDRLAEAGRLPVARRPVPLVSLPIGATEDRLLGTLNLDAALRHGQRRLSPGLLAAAHRGILYLDEANLVADHLLDALLDAASSGWHRIERDGVSAAHAARFSLVGTMNPSEGNLRPQILDRFGLSVTAEVLHDQASRVAVLLRRLESQDASQRRYADADAALAARLQRARAILSRVSCTRSTLESVAALVVRAGVASHRADLVIVRTALANAALGGRPAVTPQDVAVAATLALGHRVADDGARLAAAVTALVGEEAGSADEIIRRWAEPADLLDGADRDSPQPPADNTPGGRDGPDRAAGNGAMPGHSLNGGTAAVVAGGSEPFLAPDPGRPPAAAPHGWTAVLDAPTPSRDLLALSRRRVAHPLAVRARGRAGGVPAGTAQRGPISLPLSIVAATLRQAASPTALGPDRRLELGPGDLVRSAHAGRPRLATVGVLDSSWSMAMDGLFAEARQIMSGLFAAAPRGDRVALVVAGGANAHVAVPFARTPEAALDVVRRLRPRGRTPLVDGLRRAVELCGKRWLFRNGGMAPAVVMVTDGRGDHGRADDEVARLVATVRRLALPGVIVVPATAGFSWRSESATQALARRLGWRLVVAAPAGGPT</sequence>
<name>A0A6V8K6H4_9ACTN</name>
<evidence type="ECO:0000256" key="3">
    <source>
        <dbReference type="ARBA" id="ARBA00022840"/>
    </source>
</evidence>
<dbReference type="InterPro" id="IPR036465">
    <property type="entry name" value="vWFA_dom_sf"/>
</dbReference>
<dbReference type="PANTHER" id="PTHR35023:SF1">
    <property type="entry name" value="MG-PROTOPORPHYRIN IX CHELATASE"/>
    <property type="match status" value="1"/>
</dbReference>
<evidence type="ECO:0000259" key="6">
    <source>
        <dbReference type="PROSITE" id="PS50234"/>
    </source>
</evidence>
<keyword evidence="8" id="KW-1185">Reference proteome</keyword>
<dbReference type="InterPro" id="IPR052989">
    <property type="entry name" value="Mg-chelatase_DI-like"/>
</dbReference>
<keyword evidence="3" id="KW-0067">ATP-binding</keyword>
<dbReference type="Gene3D" id="3.40.50.300">
    <property type="entry name" value="P-loop containing nucleotide triphosphate hydrolases"/>
    <property type="match status" value="1"/>
</dbReference>
<feature type="region of interest" description="Disordered" evidence="5">
    <location>
        <begin position="1"/>
        <end position="21"/>
    </location>
</feature>
<evidence type="ECO:0000313" key="7">
    <source>
        <dbReference type="EMBL" id="GFJ78021.1"/>
    </source>
</evidence>
<accession>A0A6V8K6H4</accession>
<dbReference type="SUPFAM" id="SSF52540">
    <property type="entry name" value="P-loop containing nucleoside triphosphate hydrolases"/>
    <property type="match status" value="1"/>
</dbReference>
<reference evidence="7 8" key="2">
    <citation type="submission" date="2020-03" db="EMBL/GenBank/DDBJ databases">
        <authorList>
            <person name="Ichikawa N."/>
            <person name="Kimura A."/>
            <person name="Kitahashi Y."/>
            <person name="Uohara A."/>
        </authorList>
    </citation>
    <scope>NUCLEOTIDE SEQUENCE [LARGE SCALE GENOMIC DNA]</scope>
    <source>
        <strain evidence="7 8">NBRC 108639</strain>
    </source>
</reference>
<dbReference type="InterPro" id="IPR027417">
    <property type="entry name" value="P-loop_NTPase"/>
</dbReference>
<dbReference type="PROSITE" id="PS50234">
    <property type="entry name" value="VWFA"/>
    <property type="match status" value="1"/>
</dbReference>
<comment type="similarity">
    <text evidence="1">Belongs to the Mg-chelatase subunits D/I family.</text>
</comment>
<dbReference type="InterPro" id="IPR041628">
    <property type="entry name" value="ChlI/MoxR_AAA_lid"/>
</dbReference>
<protein>
    <recommendedName>
        <fullName evidence="4">Mg-protoporphyrin IX chelatase</fullName>
    </recommendedName>
</protein>
<feature type="domain" description="VWFA" evidence="6">
    <location>
        <begin position="532"/>
        <end position="673"/>
    </location>
</feature>
<evidence type="ECO:0000313" key="8">
    <source>
        <dbReference type="Proteomes" id="UP000482800"/>
    </source>
</evidence>
<dbReference type="SMART" id="SM00382">
    <property type="entry name" value="AAA"/>
    <property type="match status" value="1"/>
</dbReference>
<feature type="region of interest" description="Disordered" evidence="5">
    <location>
        <begin position="374"/>
        <end position="441"/>
    </location>
</feature>
<evidence type="ECO:0000256" key="5">
    <source>
        <dbReference type="SAM" id="MobiDB-lite"/>
    </source>
</evidence>
<evidence type="ECO:0000256" key="1">
    <source>
        <dbReference type="ARBA" id="ARBA00005799"/>
    </source>
</evidence>
<keyword evidence="2" id="KW-0547">Nucleotide-binding</keyword>
<gene>
    <name evidence="7" type="ORF">Phou_022010</name>
</gene>
<dbReference type="Proteomes" id="UP000482800">
    <property type="component" value="Unassembled WGS sequence"/>
</dbReference>
<reference evidence="7 8" key="1">
    <citation type="submission" date="2020-03" db="EMBL/GenBank/DDBJ databases">
        <title>Whole genome shotgun sequence of Phytohabitans houttuyneae NBRC 108639.</title>
        <authorList>
            <person name="Komaki H."/>
            <person name="Tamura T."/>
        </authorList>
    </citation>
    <scope>NUCLEOTIDE SEQUENCE [LARGE SCALE GENOMIC DNA]</scope>
    <source>
        <strain evidence="7 8">NBRC 108639</strain>
    </source>
</reference>
<proteinExistence type="inferred from homology"/>
<dbReference type="Pfam" id="PF13519">
    <property type="entry name" value="VWA_2"/>
    <property type="match status" value="1"/>
</dbReference>
<dbReference type="InterPro" id="IPR000523">
    <property type="entry name" value="Mg_chelatse_chII-like_cat_dom"/>
</dbReference>
<dbReference type="GO" id="GO:0005524">
    <property type="term" value="F:ATP binding"/>
    <property type="evidence" value="ECO:0007669"/>
    <property type="project" value="UniProtKB-KW"/>
</dbReference>
<evidence type="ECO:0000256" key="4">
    <source>
        <dbReference type="ARBA" id="ARBA00030759"/>
    </source>
</evidence>
<dbReference type="InterPro" id="IPR002035">
    <property type="entry name" value="VWF_A"/>
</dbReference>
<dbReference type="PANTHER" id="PTHR35023">
    <property type="entry name" value="CHELATASE-RELATED"/>
    <property type="match status" value="1"/>
</dbReference>
<evidence type="ECO:0000256" key="2">
    <source>
        <dbReference type="ARBA" id="ARBA00022741"/>
    </source>
</evidence>
<dbReference type="InterPro" id="IPR003593">
    <property type="entry name" value="AAA+_ATPase"/>
</dbReference>
<dbReference type="Pfam" id="PF01078">
    <property type="entry name" value="Mg_chelatase"/>
    <property type="match status" value="1"/>
</dbReference>
<dbReference type="Pfam" id="PF17863">
    <property type="entry name" value="AAA_lid_2"/>
    <property type="match status" value="1"/>
</dbReference>
<dbReference type="SUPFAM" id="SSF53300">
    <property type="entry name" value="vWA-like"/>
    <property type="match status" value="1"/>
</dbReference>
<dbReference type="Gene3D" id="3.40.50.410">
    <property type="entry name" value="von Willebrand factor, type A domain"/>
    <property type="match status" value="1"/>
</dbReference>
<organism evidence="7 8">
    <name type="scientific">Phytohabitans houttuyneae</name>
    <dbReference type="NCBI Taxonomy" id="1076126"/>
    <lineage>
        <taxon>Bacteria</taxon>
        <taxon>Bacillati</taxon>
        <taxon>Actinomycetota</taxon>
        <taxon>Actinomycetes</taxon>
        <taxon>Micromonosporales</taxon>
        <taxon>Micromonosporaceae</taxon>
    </lineage>
</organism>